<keyword evidence="1 6" id="KW-0963">Cytoplasm</keyword>
<accession>A0A1G8M5L0</accession>
<dbReference type="Pfam" id="PF14520">
    <property type="entry name" value="HHH_5"/>
    <property type="match status" value="1"/>
</dbReference>
<dbReference type="SUPFAM" id="SSF46929">
    <property type="entry name" value="DNA helicase RuvA subunit, C-terminal domain"/>
    <property type="match status" value="1"/>
</dbReference>
<dbReference type="InterPro" id="IPR013849">
    <property type="entry name" value="DNA_helicase_Holl-junc_RuvA_I"/>
</dbReference>
<dbReference type="GO" id="GO:0005524">
    <property type="term" value="F:ATP binding"/>
    <property type="evidence" value="ECO:0007669"/>
    <property type="project" value="InterPro"/>
</dbReference>
<feature type="domain" description="Helix-hairpin-helix DNA-binding motif class 1" evidence="7">
    <location>
        <begin position="107"/>
        <end position="126"/>
    </location>
</feature>
<dbReference type="GO" id="GO:0048476">
    <property type="term" value="C:Holliday junction resolvase complex"/>
    <property type="evidence" value="ECO:0007669"/>
    <property type="project" value="UniProtKB-UniRule"/>
</dbReference>
<evidence type="ECO:0000313" key="9">
    <source>
        <dbReference type="Proteomes" id="UP000235682"/>
    </source>
</evidence>
<feature type="region of interest" description="Domain III" evidence="6">
    <location>
        <begin position="146"/>
        <end position="196"/>
    </location>
</feature>
<keyword evidence="4 6" id="KW-0233">DNA recombination</keyword>
<dbReference type="GO" id="GO:0000400">
    <property type="term" value="F:four-way junction DNA binding"/>
    <property type="evidence" value="ECO:0007669"/>
    <property type="project" value="UniProtKB-UniRule"/>
</dbReference>
<keyword evidence="3 6" id="KW-0238">DNA-binding</keyword>
<dbReference type="SUPFAM" id="SSF50249">
    <property type="entry name" value="Nucleic acid-binding proteins"/>
    <property type="match status" value="1"/>
</dbReference>
<dbReference type="STRING" id="84521.SAMN04487994_102817"/>
<dbReference type="InterPro" id="IPR012340">
    <property type="entry name" value="NA-bd_OB-fold"/>
</dbReference>
<evidence type="ECO:0000256" key="3">
    <source>
        <dbReference type="ARBA" id="ARBA00023125"/>
    </source>
</evidence>
<dbReference type="GO" id="GO:0005737">
    <property type="term" value="C:cytoplasm"/>
    <property type="evidence" value="ECO:0007669"/>
    <property type="project" value="UniProtKB-SubCell"/>
</dbReference>
<comment type="function">
    <text evidence="6">The RuvA-RuvB-RuvC complex processes Holliday junction (HJ) DNA during genetic recombination and DNA repair, while the RuvA-RuvB complex plays an important role in the rescue of blocked DNA replication forks via replication fork reversal (RFR). RuvA specifically binds to HJ cruciform DNA, conferring on it an open structure. The RuvB hexamer acts as an ATP-dependent pump, pulling dsDNA into and through the RuvAB complex. HJ branch migration allows RuvC to scan DNA until it finds its consensus sequence, where it cleaves and resolves the cruciform DNA.</text>
</comment>
<evidence type="ECO:0000256" key="5">
    <source>
        <dbReference type="ARBA" id="ARBA00023204"/>
    </source>
</evidence>
<evidence type="ECO:0000256" key="4">
    <source>
        <dbReference type="ARBA" id="ARBA00023172"/>
    </source>
</evidence>
<keyword evidence="5 6" id="KW-0234">DNA repair</keyword>
<dbReference type="InterPro" id="IPR036267">
    <property type="entry name" value="RuvA_C_sf"/>
</dbReference>
<comment type="caution">
    <text evidence="8">The sequence shown here is derived from an EMBL/GenBank/DDBJ whole genome shotgun (WGS) entry which is preliminary data.</text>
</comment>
<dbReference type="Pfam" id="PF07499">
    <property type="entry name" value="RuvA_C"/>
    <property type="match status" value="1"/>
</dbReference>
<organism evidence="8 9">
    <name type="scientific">Dolosicoccus paucivorans</name>
    <dbReference type="NCBI Taxonomy" id="84521"/>
    <lineage>
        <taxon>Bacteria</taxon>
        <taxon>Bacillati</taxon>
        <taxon>Bacillota</taxon>
        <taxon>Bacilli</taxon>
        <taxon>Lactobacillales</taxon>
        <taxon>Aerococcaceae</taxon>
        <taxon>Dolosicoccus</taxon>
    </lineage>
</organism>
<evidence type="ECO:0000256" key="2">
    <source>
        <dbReference type="ARBA" id="ARBA00022763"/>
    </source>
</evidence>
<dbReference type="InterPro" id="IPR003583">
    <property type="entry name" value="Hlx-hairpin-Hlx_DNA-bd_motif"/>
</dbReference>
<dbReference type="GO" id="GO:0009379">
    <property type="term" value="C:Holliday junction helicase complex"/>
    <property type="evidence" value="ECO:0007669"/>
    <property type="project" value="InterPro"/>
</dbReference>
<dbReference type="EMBL" id="PNHE01000004">
    <property type="protein sequence ID" value="PMC58905.1"/>
    <property type="molecule type" value="Genomic_DNA"/>
</dbReference>
<dbReference type="InterPro" id="IPR010994">
    <property type="entry name" value="RuvA_2-like"/>
</dbReference>
<dbReference type="Pfam" id="PF01330">
    <property type="entry name" value="RuvA_N"/>
    <property type="match status" value="1"/>
</dbReference>
<dbReference type="InterPro" id="IPR011114">
    <property type="entry name" value="RuvA_C"/>
</dbReference>
<dbReference type="InterPro" id="IPR000085">
    <property type="entry name" value="RuvA"/>
</dbReference>
<dbReference type="SMART" id="SM00278">
    <property type="entry name" value="HhH1"/>
    <property type="match status" value="2"/>
</dbReference>
<reference evidence="8 9" key="1">
    <citation type="submission" date="2017-09" db="EMBL/GenBank/DDBJ databases">
        <title>Bacterial strain isolated from the female urinary microbiota.</title>
        <authorList>
            <person name="Thomas-White K."/>
            <person name="Kumar N."/>
            <person name="Forster S."/>
            <person name="Putonti C."/>
            <person name="Lawley T."/>
            <person name="Wolfe A.J."/>
        </authorList>
    </citation>
    <scope>NUCLEOTIDE SEQUENCE [LARGE SCALE GENOMIC DNA]</scope>
    <source>
        <strain evidence="8 9">UMB0852</strain>
    </source>
</reference>
<proteinExistence type="inferred from homology"/>
<protein>
    <recommendedName>
        <fullName evidence="6">Holliday junction branch migration complex subunit RuvA</fullName>
    </recommendedName>
</protein>
<dbReference type="RefSeq" id="WP_092085562.1">
    <property type="nucleotide sequence ID" value="NZ_FNEL01000028.1"/>
</dbReference>
<dbReference type="NCBIfam" id="TIGR00084">
    <property type="entry name" value="ruvA"/>
    <property type="match status" value="1"/>
</dbReference>
<evidence type="ECO:0000313" key="8">
    <source>
        <dbReference type="EMBL" id="PMC58905.1"/>
    </source>
</evidence>
<dbReference type="Proteomes" id="UP000235682">
    <property type="component" value="Unassembled WGS sequence"/>
</dbReference>
<dbReference type="CDD" id="cd14332">
    <property type="entry name" value="UBA_RuvA_C"/>
    <property type="match status" value="1"/>
</dbReference>
<sequence length="196" mass="22301">MFEFIEGTLEHIYPNYIVINAQGIGYLIWCANPFYWEEKLQQTIRCYVEQVVRENTMDLYGFKDHEEKQLFLTLNRVSGIGPKSAMSILAANDNEGLIQAIENKDSKYLTKFPGVGKKTASQMILDLSGKLDFVTTTEESTLKVASSNKVLEDTIEALEGLGYSKREINRVEKQLATQHFETTQQALSFAFKLLLN</sequence>
<dbReference type="Gene3D" id="1.10.150.20">
    <property type="entry name" value="5' to 3' exonuclease, C-terminal subdomain"/>
    <property type="match status" value="1"/>
</dbReference>
<dbReference type="GO" id="GO:0006281">
    <property type="term" value="P:DNA repair"/>
    <property type="evidence" value="ECO:0007669"/>
    <property type="project" value="UniProtKB-UniRule"/>
</dbReference>
<comment type="subcellular location">
    <subcellularLocation>
        <location evidence="6">Cytoplasm</location>
    </subcellularLocation>
</comment>
<dbReference type="Gene3D" id="2.40.50.140">
    <property type="entry name" value="Nucleic acid-binding proteins"/>
    <property type="match status" value="1"/>
</dbReference>
<comment type="subunit">
    <text evidence="6">Homotetramer. Forms an RuvA(8)-RuvB(12)-Holliday junction (HJ) complex. HJ DNA is sandwiched between 2 RuvA tetramers; dsDNA enters through RuvA and exits via RuvB. An RuvB hexamer assembles on each DNA strand where it exits the tetramer. Each RuvB hexamer is contacted by two RuvA subunits (via domain III) on 2 adjacent RuvB subunits; this complex drives branch migration. In the full resolvosome a probable DNA-RuvA(4)-RuvB(12)-RuvC(2) complex forms which resolves the HJ.</text>
</comment>
<comment type="similarity">
    <text evidence="6">Belongs to the RuvA family.</text>
</comment>
<evidence type="ECO:0000256" key="6">
    <source>
        <dbReference type="HAMAP-Rule" id="MF_00031"/>
    </source>
</evidence>
<feature type="domain" description="Helix-hairpin-helix DNA-binding motif class 1" evidence="7">
    <location>
        <begin position="72"/>
        <end position="91"/>
    </location>
</feature>
<keyword evidence="2 6" id="KW-0227">DNA damage</keyword>
<evidence type="ECO:0000259" key="7">
    <source>
        <dbReference type="SMART" id="SM00278"/>
    </source>
</evidence>
<gene>
    <name evidence="6" type="primary">ruvA</name>
    <name evidence="8" type="ORF">CJ205_01680</name>
</gene>
<keyword evidence="9" id="KW-1185">Reference proteome</keyword>
<dbReference type="AlphaFoldDB" id="A0A1G8M5L0"/>
<dbReference type="GO" id="GO:0006310">
    <property type="term" value="P:DNA recombination"/>
    <property type="evidence" value="ECO:0007669"/>
    <property type="project" value="UniProtKB-UniRule"/>
</dbReference>
<comment type="caution">
    <text evidence="6">Lacks conserved residue(s) required for the propagation of feature annotation.</text>
</comment>
<name>A0A1G8M5L0_9LACT</name>
<dbReference type="HAMAP" id="MF_00031">
    <property type="entry name" value="DNA_HJ_migration_RuvA"/>
    <property type="match status" value="1"/>
</dbReference>
<dbReference type="SUPFAM" id="SSF47781">
    <property type="entry name" value="RuvA domain 2-like"/>
    <property type="match status" value="1"/>
</dbReference>
<dbReference type="GO" id="GO:0009378">
    <property type="term" value="F:four-way junction helicase activity"/>
    <property type="evidence" value="ECO:0007669"/>
    <property type="project" value="InterPro"/>
</dbReference>
<comment type="domain">
    <text evidence="6">Has three domains with a flexible linker between the domains II and III and assumes an 'L' shape. Domain III is highly mobile and contacts RuvB.</text>
</comment>
<evidence type="ECO:0000256" key="1">
    <source>
        <dbReference type="ARBA" id="ARBA00022490"/>
    </source>
</evidence>
<dbReference type="OrthoDB" id="5293449at2"/>